<evidence type="ECO:0000256" key="9">
    <source>
        <dbReference type="ARBA" id="ARBA00022763"/>
    </source>
</evidence>
<dbReference type="eggNOG" id="KOG0287">
    <property type="taxonomic scope" value="Eukaryota"/>
</dbReference>
<evidence type="ECO:0000256" key="7">
    <source>
        <dbReference type="ARBA" id="ARBA00022679"/>
    </source>
</evidence>
<dbReference type="GO" id="GO:0005634">
    <property type="term" value="C:nucleus"/>
    <property type="evidence" value="ECO:0007669"/>
    <property type="project" value="UniProtKB-SubCell"/>
</dbReference>
<dbReference type="NCBIfam" id="TIGR00599">
    <property type="entry name" value="rad18"/>
    <property type="match status" value="1"/>
</dbReference>
<feature type="domain" description="UBZ4-type" evidence="22">
    <location>
        <begin position="187"/>
        <end position="215"/>
    </location>
</feature>
<dbReference type="OMA" id="AKSEYEP"/>
<dbReference type="GO" id="GO:0070987">
    <property type="term" value="P:error-free translesion synthesis"/>
    <property type="evidence" value="ECO:0007669"/>
    <property type="project" value="EnsemblFungi"/>
</dbReference>
<dbReference type="KEGG" id="ncs:NCAS_0D04540"/>
<dbReference type="InterPro" id="IPR006642">
    <property type="entry name" value="Rad18_UBZ4"/>
</dbReference>
<dbReference type="PROSITE" id="PS50089">
    <property type="entry name" value="ZF_RING_2"/>
    <property type="match status" value="1"/>
</dbReference>
<evidence type="ECO:0000256" key="6">
    <source>
        <dbReference type="ARBA" id="ARBA00015551"/>
    </source>
</evidence>
<keyword evidence="13 18" id="KW-0238">DNA-binding</keyword>
<dbReference type="GeneID" id="96903641"/>
<comment type="subcellular location">
    <subcellularLocation>
        <location evidence="2 18">Nucleus</location>
    </subcellularLocation>
</comment>
<feature type="domain" description="RING-type" evidence="20">
    <location>
        <begin position="28"/>
        <end position="65"/>
    </location>
</feature>
<dbReference type="OrthoDB" id="9049620at2759"/>
<keyword evidence="14 17" id="KW-0234">DNA repair</keyword>
<evidence type="ECO:0000256" key="13">
    <source>
        <dbReference type="ARBA" id="ARBA00023125"/>
    </source>
</evidence>
<dbReference type="InterPro" id="IPR003034">
    <property type="entry name" value="SAP_dom"/>
</dbReference>
<comment type="catalytic activity">
    <reaction evidence="1 18">
        <text>S-ubiquitinyl-[E2 ubiquitin-conjugating enzyme]-L-cysteine + [acceptor protein]-L-lysine = [E2 ubiquitin-conjugating enzyme]-L-cysteine + N(6)-ubiquitinyl-[acceptor protein]-L-lysine.</text>
        <dbReference type="EC" id="2.3.2.27"/>
    </reaction>
</comment>
<evidence type="ECO:0000259" key="20">
    <source>
        <dbReference type="PROSITE" id="PS50089"/>
    </source>
</evidence>
<dbReference type="Pfam" id="PF13923">
    <property type="entry name" value="zf-C3HC4_2"/>
    <property type="match status" value="1"/>
</dbReference>
<evidence type="ECO:0000256" key="10">
    <source>
        <dbReference type="ARBA" id="ARBA00022771"/>
    </source>
</evidence>
<keyword evidence="8 18" id="KW-0479">Metal-binding</keyword>
<dbReference type="Pfam" id="PF02037">
    <property type="entry name" value="SAP"/>
    <property type="match status" value="1"/>
</dbReference>
<dbReference type="GO" id="GO:0097505">
    <property type="term" value="C:Rad6-Rad18 complex"/>
    <property type="evidence" value="ECO:0007669"/>
    <property type="project" value="EnsemblFungi"/>
</dbReference>
<evidence type="ECO:0000259" key="22">
    <source>
        <dbReference type="PROSITE" id="PS51908"/>
    </source>
</evidence>
<evidence type="ECO:0000256" key="4">
    <source>
        <dbReference type="ARBA" id="ARBA00009506"/>
    </source>
</evidence>
<comment type="function">
    <text evidence="18">E3 RING-finger protein, member of the UBC2/RAD6 epistasis group. Associates to the E2 ubiquitin conjugating enzyme UBC2/RAD6 to form the UBC2-RAD18 ubiquitin ligase complex involved in postreplicative repair (PRR) of damaged DNA.</text>
</comment>
<dbReference type="GO" id="GO:0006281">
    <property type="term" value="P:DNA repair"/>
    <property type="evidence" value="ECO:0007669"/>
    <property type="project" value="UniProtKB-KW"/>
</dbReference>
<evidence type="ECO:0000256" key="12">
    <source>
        <dbReference type="ARBA" id="ARBA00022833"/>
    </source>
</evidence>
<dbReference type="SUPFAM" id="SSF57850">
    <property type="entry name" value="RING/U-box"/>
    <property type="match status" value="1"/>
</dbReference>
<dbReference type="FunCoup" id="G0VEP4">
    <property type="interactions" value="336"/>
</dbReference>
<dbReference type="SMART" id="SM00734">
    <property type="entry name" value="ZnF_Rad18"/>
    <property type="match status" value="1"/>
</dbReference>
<evidence type="ECO:0000256" key="16">
    <source>
        <dbReference type="PROSITE-ProRule" id="PRU00175"/>
    </source>
</evidence>
<evidence type="ECO:0000313" key="24">
    <source>
        <dbReference type="Proteomes" id="UP000001640"/>
    </source>
</evidence>
<reference evidence="23 24" key="1">
    <citation type="journal article" date="2011" name="Proc. Natl. Acad. Sci. U.S.A.">
        <title>Evolutionary erosion of yeast sex chromosomes by mating-type switching accidents.</title>
        <authorList>
            <person name="Gordon J.L."/>
            <person name="Armisen D."/>
            <person name="Proux-Wera E."/>
            <person name="Oheigeartaigh S.S."/>
            <person name="Byrne K.P."/>
            <person name="Wolfe K.H."/>
        </authorList>
    </citation>
    <scope>NUCLEOTIDE SEQUENCE [LARGE SCALE GENOMIC DNA]</scope>
    <source>
        <strain evidence="24">ATCC 76901 / BCRC 22586 / CBS 4309 / NBRC 1992 / NRRL Y-12630</strain>
    </source>
</reference>
<evidence type="ECO:0000256" key="1">
    <source>
        <dbReference type="ARBA" id="ARBA00000900"/>
    </source>
</evidence>
<evidence type="ECO:0000256" key="15">
    <source>
        <dbReference type="ARBA" id="ARBA00023242"/>
    </source>
</evidence>
<keyword evidence="15 18" id="KW-0539">Nucleus</keyword>
<dbReference type="HOGENOM" id="CLU_028491_2_0_1"/>
<evidence type="ECO:0000256" key="2">
    <source>
        <dbReference type="ARBA" id="ARBA00004123"/>
    </source>
</evidence>
<evidence type="ECO:0000313" key="23">
    <source>
        <dbReference type="EMBL" id="CCC70035.1"/>
    </source>
</evidence>
<keyword evidence="24" id="KW-1185">Reference proteome</keyword>
<comment type="subunit">
    <text evidence="18">Interacts with E2 UBC2, forming a complex with ubiquitin ligase activity.</text>
</comment>
<keyword evidence="10 16" id="KW-0863">Zinc-finger</keyword>
<organism evidence="23 24">
    <name type="scientific">Naumovozyma castellii</name>
    <name type="common">Yeast</name>
    <name type="synonym">Saccharomyces castellii</name>
    <dbReference type="NCBI Taxonomy" id="27288"/>
    <lineage>
        <taxon>Eukaryota</taxon>
        <taxon>Fungi</taxon>
        <taxon>Dikarya</taxon>
        <taxon>Ascomycota</taxon>
        <taxon>Saccharomycotina</taxon>
        <taxon>Saccharomycetes</taxon>
        <taxon>Saccharomycetales</taxon>
        <taxon>Saccharomycetaceae</taxon>
        <taxon>Naumovozyma</taxon>
    </lineage>
</organism>
<dbReference type="RefSeq" id="XP_003676396.1">
    <property type="nucleotide sequence ID" value="XM_003676348.1"/>
</dbReference>
<dbReference type="EMBL" id="HE576755">
    <property type="protein sequence ID" value="CCC70035.1"/>
    <property type="molecule type" value="Genomic_DNA"/>
</dbReference>
<evidence type="ECO:0000259" key="21">
    <source>
        <dbReference type="PROSITE" id="PS50800"/>
    </source>
</evidence>
<dbReference type="Gene3D" id="3.30.40.10">
    <property type="entry name" value="Zinc/RING finger domain, C3HC4 (zinc finger)"/>
    <property type="match status" value="1"/>
</dbReference>
<sequence length="469" mass="53665">MNQLALNTKDFKTTKIPKLQEIDTLLRCHICKDFLKVPVLTPCSHTFCSLCIREYLKDNSKCPLCLNELRESMLRSEFLVNEIVQSYQSLRSDLLECLKIEPRSTETSIIELESEPDDLEIKGSSKALFNISTDDDLQIVGTNERPRKRLASTTFIGKANKSNTYKRPSSFQSVLKGSTDRKNKQPQAQCPICQEAFPIQVLERSHLDECLTLQSLGKPPKLTVKKSTPPLRTLSSSSSSVDAGFRMSKKYMEKEDEVSHTERYLNSTLQSNHQRLPKVDFTAMTLNQTKQKLSSLGLSTAGTKQNMIVRYSHFEILWNSNFCDSLDPVDEGELRRQLISWEASHNTQTANNNNTNSIIAKMKIKSTNRDSTYEKLLVDFKKDTFNRRAWIVLFKKDFKRLIKEAKEKLKSSTTTSNDKNTQPSLELIENKPVIVDELTDTDLSKEIEEHLQNKEMQAFKEPSTSTQNE</sequence>
<dbReference type="InParanoid" id="G0VEP4"/>
<dbReference type="PROSITE" id="PS51908">
    <property type="entry name" value="ZF_UBZ4"/>
    <property type="match status" value="1"/>
</dbReference>
<dbReference type="PANTHER" id="PTHR14134:SF2">
    <property type="entry name" value="E3 UBIQUITIN-PROTEIN LIGASE RAD18"/>
    <property type="match status" value="1"/>
</dbReference>
<dbReference type="GO" id="GO:0042276">
    <property type="term" value="P:error-prone translesion synthesis"/>
    <property type="evidence" value="ECO:0007669"/>
    <property type="project" value="EnsemblFungi"/>
</dbReference>
<dbReference type="InterPro" id="IPR013083">
    <property type="entry name" value="Znf_RING/FYVE/PHD"/>
</dbReference>
<evidence type="ECO:0000256" key="14">
    <source>
        <dbReference type="ARBA" id="ARBA00023204"/>
    </source>
</evidence>
<feature type="region of interest" description="Disordered" evidence="19">
    <location>
        <begin position="409"/>
        <end position="428"/>
    </location>
</feature>
<accession>G0VEP4</accession>
<dbReference type="Proteomes" id="UP000001640">
    <property type="component" value="Chromosome 4"/>
</dbReference>
<dbReference type="AlphaFoldDB" id="G0VEP4"/>
<evidence type="ECO:0000256" key="3">
    <source>
        <dbReference type="ARBA" id="ARBA00004906"/>
    </source>
</evidence>
<dbReference type="GO" id="GO:0003697">
    <property type="term" value="F:single-stranded DNA binding"/>
    <property type="evidence" value="ECO:0007669"/>
    <property type="project" value="UniProtKB-UniRule"/>
</dbReference>
<dbReference type="SMART" id="SM00513">
    <property type="entry name" value="SAP"/>
    <property type="match status" value="1"/>
</dbReference>
<dbReference type="GO" id="GO:0061630">
    <property type="term" value="F:ubiquitin protein ligase activity"/>
    <property type="evidence" value="ECO:0007669"/>
    <property type="project" value="UniProtKB-UniRule"/>
</dbReference>
<reference key="2">
    <citation type="submission" date="2011-08" db="EMBL/GenBank/DDBJ databases">
        <title>Genome sequence of Naumovozyma castellii.</title>
        <authorList>
            <person name="Gordon J.L."/>
            <person name="Armisen D."/>
            <person name="Proux-Wera E."/>
            <person name="OhEigeartaigh S.S."/>
            <person name="Byrne K.P."/>
            <person name="Wolfe K.H."/>
        </authorList>
    </citation>
    <scope>NUCLEOTIDE SEQUENCE</scope>
    <source>
        <strain>Type strain:CBS 4309</strain>
    </source>
</reference>
<evidence type="ECO:0000256" key="19">
    <source>
        <dbReference type="SAM" id="MobiDB-lite"/>
    </source>
</evidence>
<dbReference type="InterPro" id="IPR039577">
    <property type="entry name" value="Rad18"/>
</dbReference>
<evidence type="ECO:0000256" key="18">
    <source>
        <dbReference type="RuleBase" id="RU368093"/>
    </source>
</evidence>
<dbReference type="UniPathway" id="UPA00143"/>
<comment type="similarity">
    <text evidence="4 18">Belongs to the RAD18 family.</text>
</comment>
<dbReference type="InterPro" id="IPR017907">
    <property type="entry name" value="Znf_RING_CS"/>
</dbReference>
<keyword evidence="11 18" id="KW-0833">Ubl conjugation pathway</keyword>
<dbReference type="GO" id="GO:0006513">
    <property type="term" value="P:protein monoubiquitination"/>
    <property type="evidence" value="ECO:0007669"/>
    <property type="project" value="EnsemblFungi"/>
</dbReference>
<comment type="pathway">
    <text evidence="3 18">Protein modification; protein ubiquitination.</text>
</comment>
<dbReference type="PROSITE" id="PS50800">
    <property type="entry name" value="SAP"/>
    <property type="match status" value="1"/>
</dbReference>
<dbReference type="GO" id="GO:0008270">
    <property type="term" value="F:zinc ion binding"/>
    <property type="evidence" value="ECO:0007669"/>
    <property type="project" value="UniProtKB-KW"/>
</dbReference>
<dbReference type="SMART" id="SM00184">
    <property type="entry name" value="RING"/>
    <property type="match status" value="1"/>
</dbReference>
<keyword evidence="9 17" id="KW-0227">DNA damage</keyword>
<dbReference type="PROSITE" id="PS00518">
    <property type="entry name" value="ZF_RING_1"/>
    <property type="match status" value="1"/>
</dbReference>
<evidence type="ECO:0000256" key="11">
    <source>
        <dbReference type="ARBA" id="ARBA00022786"/>
    </source>
</evidence>
<name>G0VEP4_NAUCA</name>
<evidence type="ECO:0000256" key="17">
    <source>
        <dbReference type="PROSITE-ProRule" id="PRU01256"/>
    </source>
</evidence>
<proteinExistence type="inferred from homology"/>
<dbReference type="PANTHER" id="PTHR14134">
    <property type="entry name" value="E3 UBIQUITIN-PROTEIN LIGASE RAD18"/>
    <property type="match status" value="1"/>
</dbReference>
<evidence type="ECO:0000256" key="5">
    <source>
        <dbReference type="ARBA" id="ARBA00012483"/>
    </source>
</evidence>
<dbReference type="GO" id="GO:0017116">
    <property type="term" value="F:single-stranded DNA helicase activity"/>
    <property type="evidence" value="ECO:0007669"/>
    <property type="project" value="EnsemblFungi"/>
</dbReference>
<dbReference type="STRING" id="1064592.G0VEP4"/>
<evidence type="ECO:0000256" key="8">
    <source>
        <dbReference type="ARBA" id="ARBA00022723"/>
    </source>
</evidence>
<dbReference type="GO" id="GO:0042275">
    <property type="term" value="P:error-free postreplication DNA repair"/>
    <property type="evidence" value="ECO:0007669"/>
    <property type="project" value="EnsemblFungi"/>
</dbReference>
<dbReference type="EC" id="2.3.2.27" evidence="5 18"/>
<gene>
    <name evidence="23" type="primary">NCAS0D04540</name>
    <name evidence="23" type="ordered locus">NCAS_0D04540</name>
</gene>
<keyword evidence="7 18" id="KW-0808">Transferase</keyword>
<dbReference type="GO" id="GO:0000785">
    <property type="term" value="C:chromatin"/>
    <property type="evidence" value="ECO:0007669"/>
    <property type="project" value="EnsemblFungi"/>
</dbReference>
<dbReference type="InterPro" id="IPR004580">
    <property type="entry name" value="Rad18_fungi"/>
</dbReference>
<protein>
    <recommendedName>
        <fullName evidence="6 18">Postreplication repair E3 ubiquitin-protein ligase RAD18</fullName>
        <ecNumber evidence="5 18">2.3.2.27</ecNumber>
    </recommendedName>
    <alternativeName>
        <fullName evidence="18">RING-type E3 ubiquitin transferase RAD18</fullName>
    </alternativeName>
</protein>
<dbReference type="FunFam" id="3.30.40.10:FF:000172">
    <property type="entry name" value="E3 ubiquitin-protein ligase RAD18"/>
    <property type="match status" value="1"/>
</dbReference>
<feature type="domain" description="SAP" evidence="21">
    <location>
        <begin position="281"/>
        <end position="315"/>
    </location>
</feature>
<dbReference type="InterPro" id="IPR001841">
    <property type="entry name" value="Znf_RING"/>
</dbReference>
<keyword evidence="12 18" id="KW-0862">Zinc</keyword>